<dbReference type="EMBL" id="CP129675">
    <property type="protein sequence ID" value="XDS47291.1"/>
    <property type="molecule type" value="Genomic_DNA"/>
</dbReference>
<feature type="transmembrane region" description="Helical" evidence="1">
    <location>
        <begin position="90"/>
        <end position="110"/>
    </location>
</feature>
<feature type="transmembrane region" description="Helical" evidence="1">
    <location>
        <begin position="141"/>
        <end position="162"/>
    </location>
</feature>
<keyword evidence="1" id="KW-0812">Transmembrane</keyword>
<reference evidence="2" key="1">
    <citation type="submission" date="2023-07" db="EMBL/GenBank/DDBJ databases">
        <title>Bifidobacterium aquikefiriaerophilum sp. nov. and Bifidobacterium eccum sp. nov., isolated from water kefir.</title>
        <authorList>
            <person name="Breselge S."/>
            <person name="Bellassi P."/>
            <person name="Barcenilla C."/>
            <person name="Alvarez-Ordonez A."/>
            <person name="Morelli L."/>
            <person name="Cotter P.D."/>
        </authorList>
    </citation>
    <scope>NUCLEOTIDE SEQUENCE</scope>
    <source>
        <strain evidence="2">WK048_4_13</strain>
    </source>
</reference>
<keyword evidence="1" id="KW-0472">Membrane</keyword>
<protein>
    <submittedName>
        <fullName evidence="2">YwiC-like family protein</fullName>
    </submittedName>
</protein>
<organism evidence="2">
    <name type="scientific">Bifidobacterium fermentum</name>
    <dbReference type="NCBI Taxonomy" id="3059035"/>
    <lineage>
        <taxon>Bacteria</taxon>
        <taxon>Bacillati</taxon>
        <taxon>Actinomycetota</taxon>
        <taxon>Actinomycetes</taxon>
        <taxon>Bifidobacteriales</taxon>
        <taxon>Bifidobacteriaceae</taxon>
        <taxon>Bifidobacterium</taxon>
    </lineage>
</organism>
<dbReference type="Pfam" id="PF14256">
    <property type="entry name" value="YwiC"/>
    <property type="match status" value="1"/>
</dbReference>
<evidence type="ECO:0000313" key="2">
    <source>
        <dbReference type="EMBL" id="XDS47291.1"/>
    </source>
</evidence>
<feature type="transmembrane region" description="Helical" evidence="1">
    <location>
        <begin position="51"/>
        <end position="78"/>
    </location>
</feature>
<dbReference type="AlphaFoldDB" id="A0AB39UEL7"/>
<feature type="transmembrane region" description="Helical" evidence="1">
    <location>
        <begin position="182"/>
        <end position="204"/>
    </location>
</feature>
<name>A0AB39UEL7_9BIFI</name>
<keyword evidence="1" id="KW-1133">Transmembrane helix</keyword>
<dbReference type="RefSeq" id="WP_369343181.1">
    <property type="nucleotide sequence ID" value="NZ_CP129675.1"/>
</dbReference>
<dbReference type="InterPro" id="IPR025576">
    <property type="entry name" value="YwiC"/>
</dbReference>
<sequence length="287" mass="31626">MPIERTHYEASNASRETRLRARPLRRRVFADAWLSNQPGAWSLALAPPLSALVIFGFTPLRLLACVTWASGYSFIFAGAQWLSRHFRRQFLPASCFWSALTAILGAMLVIAAPGVLLWTPAFAVLMLVYAGCAWRRQTMSFGAEVVAVIAASSMAVLIATISNPPMQAVPGASDVSASLDSLALPTSPSVLVFGMAWLLQELGAILHVRTMLRRRRRTVMKRVSLIWHVLMVLLSLRYALLEFTAMLLLARAAVMPNVPVRLRVKTVGMIEMACTLLTCVSLVLTFR</sequence>
<gene>
    <name evidence="2" type="ORF">QN217_03935</name>
</gene>
<proteinExistence type="predicted"/>
<feature type="transmembrane region" description="Helical" evidence="1">
    <location>
        <begin position="116"/>
        <end position="134"/>
    </location>
</feature>
<accession>A0AB39UEL7</accession>
<evidence type="ECO:0000256" key="1">
    <source>
        <dbReference type="SAM" id="Phobius"/>
    </source>
</evidence>
<feature type="transmembrane region" description="Helical" evidence="1">
    <location>
        <begin position="225"/>
        <end position="254"/>
    </location>
</feature>
<feature type="transmembrane region" description="Helical" evidence="1">
    <location>
        <begin position="266"/>
        <end position="286"/>
    </location>
</feature>